<evidence type="ECO:0000313" key="1">
    <source>
        <dbReference type="EMBL" id="QKD82478.1"/>
    </source>
</evidence>
<sequence length="47" mass="5209">MLNALGAIARKWATPHCIWLGTSGDAFGDQIPVEWKKRLNPLNPAHI</sequence>
<organism evidence="1 2">
    <name type="scientific">Thermoleptolyngbya sichuanensis A183</name>
    <dbReference type="NCBI Taxonomy" id="2737172"/>
    <lineage>
        <taxon>Bacteria</taxon>
        <taxon>Bacillati</taxon>
        <taxon>Cyanobacteriota</taxon>
        <taxon>Cyanophyceae</taxon>
        <taxon>Oculatellales</taxon>
        <taxon>Oculatellaceae</taxon>
        <taxon>Thermoleptolyngbya</taxon>
        <taxon>Thermoleptolyngbya sichuanensis</taxon>
    </lineage>
</organism>
<dbReference type="KEGG" id="theu:HPC62_10070"/>
<accession>A0A6M8B7P4</accession>
<dbReference type="Proteomes" id="UP000505210">
    <property type="component" value="Chromosome"/>
</dbReference>
<evidence type="ECO:0000313" key="2">
    <source>
        <dbReference type="Proteomes" id="UP000505210"/>
    </source>
</evidence>
<dbReference type="AlphaFoldDB" id="A0A6M8B7P4"/>
<proteinExistence type="predicted"/>
<gene>
    <name evidence="1" type="ORF">HPC62_10070</name>
</gene>
<protein>
    <submittedName>
        <fullName evidence="1">Uncharacterized protein</fullName>
    </submittedName>
</protein>
<dbReference type="EMBL" id="CP053661">
    <property type="protein sequence ID" value="QKD82478.1"/>
    <property type="molecule type" value="Genomic_DNA"/>
</dbReference>
<name>A0A6M8B7P4_9CYAN</name>
<dbReference type="RefSeq" id="WP_172355312.1">
    <property type="nucleotide sequence ID" value="NZ_CP053661.1"/>
</dbReference>
<keyword evidence="2" id="KW-1185">Reference proteome</keyword>
<reference evidence="1 2" key="1">
    <citation type="submission" date="2020-05" db="EMBL/GenBank/DDBJ databases">
        <title>Complete genome sequence of of a novel Thermoleptolyngbya strain isolated from hot springs of Ganzi, Sichuan China.</title>
        <authorList>
            <person name="Tang J."/>
            <person name="Daroch M."/>
            <person name="Li L."/>
            <person name="Waleron K."/>
            <person name="Waleron M."/>
            <person name="Waleron M."/>
        </authorList>
    </citation>
    <scope>NUCLEOTIDE SEQUENCE [LARGE SCALE GENOMIC DNA]</scope>
    <source>
        <strain evidence="1 2">PKUAC-SCTA183</strain>
    </source>
</reference>